<protein>
    <recommendedName>
        <fullName evidence="3">Peptide chain release factor 1</fullName>
    </recommendedName>
</protein>
<evidence type="ECO:0000313" key="1">
    <source>
        <dbReference type="EMBL" id="MFI1714702.1"/>
    </source>
</evidence>
<name>A0ABW7U8I7_9ACTN</name>
<dbReference type="EMBL" id="JBIRUI010000005">
    <property type="protein sequence ID" value="MFI1714702.1"/>
    <property type="molecule type" value="Genomic_DNA"/>
</dbReference>
<proteinExistence type="predicted"/>
<dbReference type="Pfam" id="PF18844">
    <property type="entry name" value="baeRF_family2"/>
    <property type="match status" value="1"/>
</dbReference>
<dbReference type="RefSeq" id="WP_311319321.1">
    <property type="nucleotide sequence ID" value="NZ_JBEYXG010000023.1"/>
</dbReference>
<dbReference type="Proteomes" id="UP001611339">
    <property type="component" value="Unassembled WGS sequence"/>
</dbReference>
<organism evidence="1 2">
    <name type="scientific">Streptomyces litmocidini</name>
    <dbReference type="NCBI Taxonomy" id="67318"/>
    <lineage>
        <taxon>Bacteria</taxon>
        <taxon>Bacillati</taxon>
        <taxon>Actinomycetota</taxon>
        <taxon>Actinomycetes</taxon>
        <taxon>Kitasatosporales</taxon>
        <taxon>Streptomycetaceae</taxon>
        <taxon>Streptomyces</taxon>
    </lineage>
</organism>
<evidence type="ECO:0008006" key="3">
    <source>
        <dbReference type="Google" id="ProtNLM"/>
    </source>
</evidence>
<comment type="caution">
    <text evidence="1">The sequence shown here is derived from an EMBL/GenBank/DDBJ whole genome shotgun (WGS) entry which is preliminary data.</text>
</comment>
<accession>A0ABW7U8I7</accession>
<dbReference type="InterPro" id="IPR040701">
    <property type="entry name" value="Bact_RF_family2"/>
</dbReference>
<reference evidence="1 2" key="1">
    <citation type="submission" date="2024-10" db="EMBL/GenBank/DDBJ databases">
        <title>The Natural Products Discovery Center: Release of the First 8490 Sequenced Strains for Exploring Actinobacteria Biosynthetic Diversity.</title>
        <authorList>
            <person name="Kalkreuter E."/>
            <person name="Kautsar S.A."/>
            <person name="Yang D."/>
            <person name="Bader C.D."/>
            <person name="Teijaro C.N."/>
            <person name="Fluegel L."/>
            <person name="Davis C.M."/>
            <person name="Simpson J.R."/>
            <person name="Lauterbach L."/>
            <person name="Steele A.D."/>
            <person name="Gui C."/>
            <person name="Meng S."/>
            <person name="Li G."/>
            <person name="Viehrig K."/>
            <person name="Ye F."/>
            <person name="Su P."/>
            <person name="Kiefer A.F."/>
            <person name="Nichols A."/>
            <person name="Cepeda A.J."/>
            <person name="Yan W."/>
            <person name="Fan B."/>
            <person name="Jiang Y."/>
            <person name="Adhikari A."/>
            <person name="Zheng C.-J."/>
            <person name="Schuster L."/>
            <person name="Cowan T.M."/>
            <person name="Smanski M.J."/>
            <person name="Chevrette M.G."/>
            <person name="De Carvalho L.P.S."/>
            <person name="Shen B."/>
        </authorList>
    </citation>
    <scope>NUCLEOTIDE SEQUENCE [LARGE SCALE GENOMIC DNA]</scope>
    <source>
        <strain evidence="1 2">NPDC020602</strain>
    </source>
</reference>
<gene>
    <name evidence="1" type="ORF">ACH407_14160</name>
</gene>
<sequence>MTASHPLGDTMDLDFLKPLLERPGPWASVFVETSRETEDATQIQKLRDRAVARQLVDEGADPATVRAVAERLRDEPVSGAPPGRALFAEAGEVVLDLPLATAPPGVEATWSNLPHIAPLLRLRGDEPVCHVALIDRTGADLELRGPLGVQDMGHTEGKTWQGRGHRGLPADRYEWHYNNKVENAWEETADIIAAELARRCPPNGSLLVLAGDARERKAVRDRLPQHLRNNTVEVEHGSRAPGASAESLDREIEEARARHARERIRSALDDFRRARGRPGEHRAGSVDAAPGPAAEGVPAVLEAVREHRVATLLLGLDAADAGRSVWVGPGAYDIALGRTEARNWGFRRPKEARADDALLRACVAADSEVLVVPEEVKGPAGGLGAVLRWST</sequence>
<evidence type="ECO:0000313" key="2">
    <source>
        <dbReference type="Proteomes" id="UP001611339"/>
    </source>
</evidence>
<keyword evidence="2" id="KW-1185">Reference proteome</keyword>